<dbReference type="Proteomes" id="UP000054321">
    <property type="component" value="Unassembled WGS sequence"/>
</dbReference>
<accession>A0A0C3H3M7</accession>
<feature type="chain" id="PRO_5002165147" evidence="1">
    <location>
        <begin position="21"/>
        <end position="525"/>
    </location>
</feature>
<dbReference type="Gene3D" id="3.20.20.80">
    <property type="entry name" value="Glycosidases"/>
    <property type="match status" value="1"/>
</dbReference>
<dbReference type="HOGENOM" id="CLU_022148_0_0_1"/>
<keyword evidence="3" id="KW-0378">Hydrolase</keyword>
<dbReference type="InterPro" id="IPR052974">
    <property type="entry name" value="GH79_Enzymes"/>
</dbReference>
<dbReference type="InterPro" id="IPR017853">
    <property type="entry name" value="GH"/>
</dbReference>
<gene>
    <name evidence="3" type="ORF">OIDMADRAFT_52584</name>
</gene>
<reference evidence="4" key="2">
    <citation type="submission" date="2015-01" db="EMBL/GenBank/DDBJ databases">
        <title>Evolutionary Origins and Diversification of the Mycorrhizal Mutualists.</title>
        <authorList>
            <consortium name="DOE Joint Genome Institute"/>
            <consortium name="Mycorrhizal Genomics Consortium"/>
            <person name="Kohler A."/>
            <person name="Kuo A."/>
            <person name="Nagy L.G."/>
            <person name="Floudas D."/>
            <person name="Copeland A."/>
            <person name="Barry K.W."/>
            <person name="Cichocki N."/>
            <person name="Veneault-Fourrey C."/>
            <person name="LaButti K."/>
            <person name="Lindquist E.A."/>
            <person name="Lipzen A."/>
            <person name="Lundell T."/>
            <person name="Morin E."/>
            <person name="Murat C."/>
            <person name="Riley R."/>
            <person name="Ohm R."/>
            <person name="Sun H."/>
            <person name="Tunlid A."/>
            <person name="Henrissat B."/>
            <person name="Grigoriev I.V."/>
            <person name="Hibbett D.S."/>
            <person name="Martin F."/>
        </authorList>
    </citation>
    <scope>NUCLEOTIDE SEQUENCE [LARGE SCALE GENOMIC DNA]</scope>
    <source>
        <strain evidence="4">Zn</strain>
    </source>
</reference>
<dbReference type="InParanoid" id="A0A0C3H3M7"/>
<protein>
    <submittedName>
        <fullName evidence="3">Glycoside hydrolase family 79 protein</fullName>
    </submittedName>
</protein>
<dbReference type="PANTHER" id="PTHR36183">
    <property type="entry name" value="BETA-GLUCURONIDASE"/>
    <property type="match status" value="1"/>
</dbReference>
<keyword evidence="1" id="KW-0732">Signal</keyword>
<keyword evidence="4" id="KW-1185">Reference proteome</keyword>
<proteinExistence type="predicted"/>
<dbReference type="AlphaFoldDB" id="A0A0C3H3M7"/>
<evidence type="ECO:0000259" key="2">
    <source>
        <dbReference type="Pfam" id="PF16862"/>
    </source>
</evidence>
<dbReference type="PANTHER" id="PTHR36183:SF2">
    <property type="entry name" value="BETA-GLUCURONIDASE C-TERMINAL DOMAIN-CONTAINING PROTEIN"/>
    <property type="match status" value="1"/>
</dbReference>
<evidence type="ECO:0000256" key="1">
    <source>
        <dbReference type="SAM" id="SignalP"/>
    </source>
</evidence>
<dbReference type="Pfam" id="PF16862">
    <property type="entry name" value="Glyco_hydro_79C"/>
    <property type="match status" value="1"/>
</dbReference>
<dbReference type="InterPro" id="IPR013780">
    <property type="entry name" value="Glyco_hydro_b"/>
</dbReference>
<sequence>MAFTKRLTLFLPVFWTVASGSENVQLPLATSAPSSASDPIPNNFQSFSIELAFWADYAGNHSCPNTFSNRLFVNLREFNGGVPQILRIGGNTQDHTTYIPDQKEGIINNWDYTYNLDQPRNSTIGPVFWESYNVITGTQYIPGLNFYKNDSDYLRNLQGEAQESLKYIPAERLHLLEIGNENDYGARSGFRPVNWTQEDYVEEWISRSRNIQTASKSLRFFAPSFCCFNITTDYSFFSPWTVWNSTFGYNRDGWIEEVSQHGYISSTNNNPTLQGTLMNHTNLINSAKPHVELNIFHRQNGRKYTVGETNSISGQGSHGVSDVFGSALWLVDYCLYLAAQSVTRIHLHQGTSYRYAAWLPIVVNGTGPLVKPPYYGHIFVAKFLGSSNTTQINNVDLGSDYYSAYAAYEAGNLSRVAILNLLTWDPPNSTDTSSSIDATIDRPKTTFNLGVSQGYRSATVELMTAPGATFDTNITVAGISYDYDLAEGRGVRVGKDIVATLQPGKDGSFSVDVEASQAVVVTFHR</sequence>
<evidence type="ECO:0000313" key="4">
    <source>
        <dbReference type="Proteomes" id="UP000054321"/>
    </source>
</evidence>
<organism evidence="3 4">
    <name type="scientific">Oidiodendron maius (strain Zn)</name>
    <dbReference type="NCBI Taxonomy" id="913774"/>
    <lineage>
        <taxon>Eukaryota</taxon>
        <taxon>Fungi</taxon>
        <taxon>Dikarya</taxon>
        <taxon>Ascomycota</taxon>
        <taxon>Pezizomycotina</taxon>
        <taxon>Leotiomycetes</taxon>
        <taxon>Leotiomycetes incertae sedis</taxon>
        <taxon>Myxotrichaceae</taxon>
        <taxon>Oidiodendron</taxon>
    </lineage>
</organism>
<dbReference type="OrthoDB" id="3491192at2759"/>
<reference evidence="3 4" key="1">
    <citation type="submission" date="2014-04" db="EMBL/GenBank/DDBJ databases">
        <authorList>
            <consortium name="DOE Joint Genome Institute"/>
            <person name="Kuo A."/>
            <person name="Martino E."/>
            <person name="Perotto S."/>
            <person name="Kohler A."/>
            <person name="Nagy L.G."/>
            <person name="Floudas D."/>
            <person name="Copeland A."/>
            <person name="Barry K.W."/>
            <person name="Cichocki N."/>
            <person name="Veneault-Fourrey C."/>
            <person name="LaButti K."/>
            <person name="Lindquist E.A."/>
            <person name="Lipzen A."/>
            <person name="Lundell T."/>
            <person name="Morin E."/>
            <person name="Murat C."/>
            <person name="Sun H."/>
            <person name="Tunlid A."/>
            <person name="Henrissat B."/>
            <person name="Grigoriev I.V."/>
            <person name="Hibbett D.S."/>
            <person name="Martin F."/>
            <person name="Nordberg H.P."/>
            <person name="Cantor M.N."/>
            <person name="Hua S.X."/>
        </authorList>
    </citation>
    <scope>NUCLEOTIDE SEQUENCE [LARGE SCALE GENOMIC DNA]</scope>
    <source>
        <strain evidence="3 4">Zn</strain>
    </source>
</reference>
<feature type="signal peptide" evidence="1">
    <location>
        <begin position="1"/>
        <end position="20"/>
    </location>
</feature>
<dbReference type="SUPFAM" id="SSF51445">
    <property type="entry name" value="(Trans)glycosidases"/>
    <property type="match status" value="1"/>
</dbReference>
<dbReference type="EMBL" id="KN832874">
    <property type="protein sequence ID" value="KIN02751.1"/>
    <property type="molecule type" value="Genomic_DNA"/>
</dbReference>
<evidence type="ECO:0000313" key="3">
    <source>
        <dbReference type="EMBL" id="KIN02751.1"/>
    </source>
</evidence>
<feature type="domain" description="Beta-glucuronidase C-terminal" evidence="2">
    <location>
        <begin position="404"/>
        <end position="520"/>
    </location>
</feature>
<dbReference type="InterPro" id="IPR031728">
    <property type="entry name" value="GlcAase_C"/>
</dbReference>
<dbReference type="GO" id="GO:0016787">
    <property type="term" value="F:hydrolase activity"/>
    <property type="evidence" value="ECO:0007669"/>
    <property type="project" value="UniProtKB-KW"/>
</dbReference>
<name>A0A0C3H3M7_OIDMZ</name>
<dbReference type="Gene3D" id="2.60.40.1180">
    <property type="entry name" value="Golgi alpha-mannosidase II"/>
    <property type="match status" value="1"/>
</dbReference>